<dbReference type="SUPFAM" id="SSF82171">
    <property type="entry name" value="DPP6 N-terminal domain-like"/>
    <property type="match status" value="1"/>
</dbReference>
<dbReference type="InterPro" id="IPR002469">
    <property type="entry name" value="Peptidase_S9B_N"/>
</dbReference>
<evidence type="ECO:0000259" key="5">
    <source>
        <dbReference type="Pfam" id="PF00930"/>
    </source>
</evidence>
<feature type="domain" description="Peptidase S9 prolyl oligopeptidase catalytic" evidence="4">
    <location>
        <begin position="512"/>
        <end position="716"/>
    </location>
</feature>
<dbReference type="GO" id="GO:0008236">
    <property type="term" value="F:serine-type peptidase activity"/>
    <property type="evidence" value="ECO:0007669"/>
    <property type="project" value="InterPro"/>
</dbReference>
<dbReference type="EMBL" id="JBBCAQ010000032">
    <property type="protein sequence ID" value="KAK7583939.1"/>
    <property type="molecule type" value="Genomic_DNA"/>
</dbReference>
<evidence type="ECO:0000313" key="6">
    <source>
        <dbReference type="EMBL" id="KAK7583939.1"/>
    </source>
</evidence>
<feature type="domain" description="Dipeptidylpeptidase IV N-terminal" evidence="5">
    <location>
        <begin position="10"/>
        <end position="367"/>
    </location>
</feature>
<accession>A0AAN9Y2B6</accession>
<dbReference type="InterPro" id="IPR001375">
    <property type="entry name" value="Peptidase_S9_cat"/>
</dbReference>
<gene>
    <name evidence="6" type="ORF">V9T40_004902</name>
</gene>
<evidence type="ECO:0000256" key="1">
    <source>
        <dbReference type="ARBA" id="ARBA00010036"/>
    </source>
</evidence>
<dbReference type="GO" id="GO:0006508">
    <property type="term" value="P:proteolysis"/>
    <property type="evidence" value="ECO:0007669"/>
    <property type="project" value="InterPro"/>
</dbReference>
<reference evidence="6 7" key="1">
    <citation type="submission" date="2024-03" db="EMBL/GenBank/DDBJ databases">
        <title>Adaptation during the transition from Ophiocordyceps entomopathogen to insect associate is accompanied by gene loss and intensified selection.</title>
        <authorList>
            <person name="Ward C.M."/>
            <person name="Onetto C.A."/>
            <person name="Borneman A.R."/>
        </authorList>
    </citation>
    <scope>NUCLEOTIDE SEQUENCE [LARGE SCALE GENOMIC DNA]</scope>
    <source>
        <strain evidence="6">AWRI1</strain>
        <tissue evidence="6">Single Adult Female</tissue>
    </source>
</reference>
<dbReference type="Gene3D" id="3.40.50.1820">
    <property type="entry name" value="alpha/beta hydrolase"/>
    <property type="match status" value="1"/>
</dbReference>
<comment type="similarity">
    <text evidence="1">Belongs to the peptidase S9B family. DPPIV subfamily.</text>
</comment>
<keyword evidence="2" id="KW-0325">Glycoprotein</keyword>
<keyword evidence="7" id="KW-1185">Reference proteome</keyword>
<comment type="caution">
    <text evidence="6">The sequence shown here is derived from an EMBL/GenBank/DDBJ whole genome shotgun (WGS) entry which is preliminary data.</text>
</comment>
<dbReference type="InterPro" id="IPR050278">
    <property type="entry name" value="Serine_Prot_S9B/DPPIV"/>
</dbReference>
<organism evidence="6 7">
    <name type="scientific">Parthenolecanium corni</name>
    <dbReference type="NCBI Taxonomy" id="536013"/>
    <lineage>
        <taxon>Eukaryota</taxon>
        <taxon>Metazoa</taxon>
        <taxon>Ecdysozoa</taxon>
        <taxon>Arthropoda</taxon>
        <taxon>Hexapoda</taxon>
        <taxon>Insecta</taxon>
        <taxon>Pterygota</taxon>
        <taxon>Neoptera</taxon>
        <taxon>Paraneoptera</taxon>
        <taxon>Hemiptera</taxon>
        <taxon>Sternorrhyncha</taxon>
        <taxon>Coccoidea</taxon>
        <taxon>Coccidae</taxon>
        <taxon>Parthenolecanium</taxon>
    </lineage>
</organism>
<name>A0AAN9Y2B6_9HEMI</name>
<dbReference type="GO" id="GO:0005886">
    <property type="term" value="C:plasma membrane"/>
    <property type="evidence" value="ECO:0007669"/>
    <property type="project" value="TreeGrafter"/>
</dbReference>
<sequence>MYNGVEFMISANLKYVLLTKDIKEVYRNTRKAKYIIQEINTPVHSHLSPFLHHQNSHNQDIPFIQEVMWSSLHSALVFVYENNIFYKPEAISNSAIFQITYTGSDYVFNGVPDWLYQDEIMKTRKCLWLSPDGKYLAFATFNDSLVGQFKYPVFKTNHQYPEIFSLPYPKVGTKNPEVTVSVANLEEIQNGSYVTTNKPDLLLKSDMYLINVVWSQNHKIAVIWMNRHQTISVVSVCSKPHWQCQEIPLANMTVESGWVDPSPYLIFSHDSNAFITILSIQDGEGRYPQICHVDIQTKDITPITHGRIVVTKIKAWDYRKHVIYFEAAPEGKPSQRHVYNVSDSVSLANKWYCMTCPAMEASHNVSTITQFNFSSILPFDSFRSRNKTNNTAQWPVKTDGCLFVRSHFPRYHHPILHYVLECLGPIVPKVFVMNVSNDTPTFLLNNQTALAAKYAKMAKPQIKIVQVELDSGYIAQVKLLLPPILRDQIGMEFPCVLYVGSSPGHQGVTEEWGIDWNTFLVSSLNFVVAIIDARGSSGQSDELKFEIQKKIGTIDVEDQLSVLLYLRENYKFIDKTRTGVWGSGYGGYITGKLLEQDNGTFQCGVAVAPITSWKHHVSVWTERYMATPNVTDNYRGYEESDLTRKVSHFRDKKLLLIHGTADKVVHYQHSMLLVRAFAEQGVLFRHMTYPDEDHDFSGSSKHVLQVMENFWNECFGPIEYEDYEEGLSFLSFAQ</sequence>
<proteinExistence type="inferred from homology"/>
<dbReference type="InterPro" id="IPR029058">
    <property type="entry name" value="AB_hydrolase_fold"/>
</dbReference>
<dbReference type="SUPFAM" id="SSF53474">
    <property type="entry name" value="alpha/beta-Hydrolases"/>
    <property type="match status" value="1"/>
</dbReference>
<protein>
    <recommendedName>
        <fullName evidence="3">Venom dipeptidyl peptidase 4</fullName>
    </recommendedName>
</protein>
<dbReference type="PANTHER" id="PTHR11731">
    <property type="entry name" value="PROTEASE FAMILY S9B,C DIPEPTIDYL-PEPTIDASE IV-RELATED"/>
    <property type="match status" value="1"/>
</dbReference>
<evidence type="ECO:0000313" key="7">
    <source>
        <dbReference type="Proteomes" id="UP001367676"/>
    </source>
</evidence>
<dbReference type="Proteomes" id="UP001367676">
    <property type="component" value="Unassembled WGS sequence"/>
</dbReference>
<dbReference type="AlphaFoldDB" id="A0AAN9Y2B6"/>
<evidence type="ECO:0000256" key="3">
    <source>
        <dbReference type="ARBA" id="ARBA00072929"/>
    </source>
</evidence>
<dbReference type="FunFam" id="3.40.50.1820:FF:000003">
    <property type="entry name" value="Dipeptidyl peptidase 4"/>
    <property type="match status" value="1"/>
</dbReference>
<evidence type="ECO:0000256" key="2">
    <source>
        <dbReference type="ARBA" id="ARBA00023180"/>
    </source>
</evidence>
<evidence type="ECO:0000259" key="4">
    <source>
        <dbReference type="Pfam" id="PF00326"/>
    </source>
</evidence>
<dbReference type="Pfam" id="PF00930">
    <property type="entry name" value="DPPIV_N"/>
    <property type="match status" value="1"/>
</dbReference>
<dbReference type="Pfam" id="PF00326">
    <property type="entry name" value="Peptidase_S9"/>
    <property type="match status" value="1"/>
</dbReference>
<dbReference type="PANTHER" id="PTHR11731:SF135">
    <property type="entry name" value="INACTIVE DIPEPTIDYL PEPTIDASE 10-LIKE PROTEIN"/>
    <property type="match status" value="1"/>
</dbReference>
<dbReference type="Gene3D" id="2.140.10.30">
    <property type="entry name" value="Dipeptidylpeptidase IV, N-terminal domain"/>
    <property type="match status" value="1"/>
</dbReference>